<reference evidence="2" key="1">
    <citation type="submission" date="2018-06" db="EMBL/GenBank/DDBJ databases">
        <authorList>
            <person name="Zhirakovskaya E."/>
        </authorList>
    </citation>
    <scope>NUCLEOTIDE SEQUENCE</scope>
</reference>
<feature type="domain" description="Transposase IS110-like N-terminal" evidence="1">
    <location>
        <begin position="7"/>
        <end position="144"/>
    </location>
</feature>
<dbReference type="AlphaFoldDB" id="A0A3B1C3P7"/>
<dbReference type="PANTHER" id="PTHR33055:SF3">
    <property type="entry name" value="PUTATIVE TRANSPOSASE FOR IS117-RELATED"/>
    <property type="match status" value="1"/>
</dbReference>
<dbReference type="Pfam" id="PF01548">
    <property type="entry name" value="DEDD_Tnp_IS110"/>
    <property type="match status" value="1"/>
</dbReference>
<organism evidence="2">
    <name type="scientific">hydrothermal vent metagenome</name>
    <dbReference type="NCBI Taxonomy" id="652676"/>
    <lineage>
        <taxon>unclassified sequences</taxon>
        <taxon>metagenomes</taxon>
        <taxon>ecological metagenomes</taxon>
    </lineage>
</organism>
<sequence length="182" mass="20418">MKKFNVIGIDLAKNVMQVCKIDQNGELHSNKAMSPTKLKELLAKSKPSIVAMEGCGSCHYWARLAREFGHDVRIISPKKVKAYLQGHKTDANDALAIAVASLQCGVIFSQIKEIDQQTLQTLETSRKFLDRERIALSNHIRAYVYLITHNPQPCLKACQALAVSSMRCRRSEESYLLVESVD</sequence>
<evidence type="ECO:0000259" key="1">
    <source>
        <dbReference type="Pfam" id="PF01548"/>
    </source>
</evidence>
<dbReference type="GO" id="GO:0004803">
    <property type="term" value="F:transposase activity"/>
    <property type="evidence" value="ECO:0007669"/>
    <property type="project" value="InterPro"/>
</dbReference>
<dbReference type="InterPro" id="IPR002525">
    <property type="entry name" value="Transp_IS110-like_N"/>
</dbReference>
<proteinExistence type="predicted"/>
<name>A0A3B1C3P7_9ZZZZ</name>
<dbReference type="GO" id="GO:0006313">
    <property type="term" value="P:DNA transposition"/>
    <property type="evidence" value="ECO:0007669"/>
    <property type="project" value="InterPro"/>
</dbReference>
<accession>A0A3B1C3P7</accession>
<dbReference type="GO" id="GO:0003677">
    <property type="term" value="F:DNA binding"/>
    <property type="evidence" value="ECO:0007669"/>
    <property type="project" value="InterPro"/>
</dbReference>
<dbReference type="PANTHER" id="PTHR33055">
    <property type="entry name" value="TRANSPOSASE FOR INSERTION SEQUENCE ELEMENT IS1111A"/>
    <property type="match status" value="1"/>
</dbReference>
<evidence type="ECO:0000313" key="2">
    <source>
        <dbReference type="EMBL" id="VAX24789.1"/>
    </source>
</evidence>
<dbReference type="InterPro" id="IPR047650">
    <property type="entry name" value="Transpos_IS110"/>
</dbReference>
<protein>
    <submittedName>
        <fullName evidence="2">Mobile element protein</fullName>
    </submittedName>
</protein>
<gene>
    <name evidence="2" type="ORF">MNBD_IGNAVI01-2832</name>
</gene>
<dbReference type="EMBL" id="UOGD01000281">
    <property type="protein sequence ID" value="VAX24789.1"/>
    <property type="molecule type" value="Genomic_DNA"/>
</dbReference>